<keyword evidence="8" id="KW-1185">Reference proteome</keyword>
<dbReference type="InterPro" id="IPR020846">
    <property type="entry name" value="MFS_dom"/>
</dbReference>
<feature type="transmembrane region" description="Helical" evidence="5">
    <location>
        <begin position="101"/>
        <end position="121"/>
    </location>
</feature>
<evidence type="ECO:0000313" key="8">
    <source>
        <dbReference type="Proteomes" id="UP001056425"/>
    </source>
</evidence>
<sequence length="367" mass="39160">MRKTLYIILIAGFFAILGSTMSKSPTLPLYAQSLGLSRGEIGIIAAASTITGIFVNFASGLLSDIYGRKRLLKISGFVFFSAPLLYFFADDAITLALVRAYYGIATAIFVPVSLALISDIYPERKGTFMGILSSATLVGRAIAPVLAGSLIYFAGFWVVFISCSILGLITLALTFTLPKAEGGLRRFEFSFSSTILLLGLLDAAVYMAYQSIETFLPLFYFLEDKAWLSGLILTIEISIMAIVKPYAGYLSDKIGRIKPIIVGMGMVSVAMLIFAFSGSLPLIIGGAILFSLGASVSEASTKPLATEISKLRGTALGFLESIKDIGQALGPIIVGFLGFKVGFAFVGIFGMAALVVFITAFKGMKWG</sequence>
<dbReference type="InterPro" id="IPR011701">
    <property type="entry name" value="MFS"/>
</dbReference>
<evidence type="ECO:0000313" key="7">
    <source>
        <dbReference type="EMBL" id="USH00627.1"/>
    </source>
</evidence>
<gene>
    <name evidence="7" type="ORF">K1720_04065</name>
</gene>
<dbReference type="PROSITE" id="PS50850">
    <property type="entry name" value="MFS"/>
    <property type="match status" value="1"/>
</dbReference>
<dbReference type="CDD" id="cd17325">
    <property type="entry name" value="MFS_MdtG_SLC18_like"/>
    <property type="match status" value="1"/>
</dbReference>
<keyword evidence="4 5" id="KW-0472">Membrane</keyword>
<dbReference type="PANTHER" id="PTHR23518:SF2">
    <property type="entry name" value="MAJOR FACILITATOR SUPERFAMILY TRANSPORTER"/>
    <property type="match status" value="1"/>
</dbReference>
<feature type="transmembrane region" description="Helical" evidence="5">
    <location>
        <begin position="341"/>
        <end position="361"/>
    </location>
</feature>
<feature type="domain" description="Major facilitator superfamily (MFS) profile" evidence="6">
    <location>
        <begin position="4"/>
        <end position="365"/>
    </location>
</feature>
<protein>
    <submittedName>
        <fullName evidence="7">MFS transporter</fullName>
    </submittedName>
</protein>
<dbReference type="KEGG" id="thei:K1720_04065"/>
<dbReference type="PROSITE" id="PS00216">
    <property type="entry name" value="SUGAR_TRANSPORT_1"/>
    <property type="match status" value="1"/>
</dbReference>
<dbReference type="InterPro" id="IPR036259">
    <property type="entry name" value="MFS_trans_sf"/>
</dbReference>
<organism evidence="7 8">
    <name type="scientific">Thermococcus argininiproducens</name>
    <dbReference type="NCBI Taxonomy" id="2866384"/>
    <lineage>
        <taxon>Archaea</taxon>
        <taxon>Methanobacteriati</taxon>
        <taxon>Methanobacteriota</taxon>
        <taxon>Thermococci</taxon>
        <taxon>Thermococcales</taxon>
        <taxon>Thermococcaceae</taxon>
        <taxon>Thermococcus</taxon>
    </lineage>
</organism>
<name>A0A9E7SDH8_9EURY</name>
<reference evidence="7 8" key="1">
    <citation type="submission" date="2021-08" db="EMBL/GenBank/DDBJ databases">
        <title>Thermococcus onnuriiensis IOH2.</title>
        <authorList>
            <person name="Park Y.-J."/>
        </authorList>
    </citation>
    <scope>NUCLEOTIDE SEQUENCE [LARGE SCALE GENOMIC DNA]</scope>
    <source>
        <strain evidence="7 8">IOH2</strain>
    </source>
</reference>
<feature type="transmembrane region" description="Helical" evidence="5">
    <location>
        <begin position="41"/>
        <end position="59"/>
    </location>
</feature>
<dbReference type="InterPro" id="IPR005829">
    <property type="entry name" value="Sugar_transporter_CS"/>
</dbReference>
<dbReference type="Pfam" id="PF07690">
    <property type="entry name" value="MFS_1"/>
    <property type="match status" value="1"/>
</dbReference>
<comment type="subcellular location">
    <subcellularLocation>
        <location evidence="1">Membrane</location>
        <topology evidence="1">Multi-pass membrane protein</topology>
    </subcellularLocation>
</comment>
<evidence type="ECO:0000256" key="5">
    <source>
        <dbReference type="SAM" id="Phobius"/>
    </source>
</evidence>
<feature type="transmembrane region" description="Helical" evidence="5">
    <location>
        <begin position="153"/>
        <end position="177"/>
    </location>
</feature>
<dbReference type="AlphaFoldDB" id="A0A9E7SDH8"/>
<feature type="transmembrane region" description="Helical" evidence="5">
    <location>
        <begin position="227"/>
        <end position="247"/>
    </location>
</feature>
<feature type="transmembrane region" description="Helical" evidence="5">
    <location>
        <begin position="259"/>
        <end position="292"/>
    </location>
</feature>
<proteinExistence type="predicted"/>
<dbReference type="Gene3D" id="1.20.1250.20">
    <property type="entry name" value="MFS general substrate transporter like domains"/>
    <property type="match status" value="2"/>
</dbReference>
<dbReference type="EMBL" id="CP080572">
    <property type="protein sequence ID" value="USH00627.1"/>
    <property type="molecule type" value="Genomic_DNA"/>
</dbReference>
<keyword evidence="3 5" id="KW-1133">Transmembrane helix</keyword>
<feature type="transmembrane region" description="Helical" evidence="5">
    <location>
        <begin position="71"/>
        <end position="89"/>
    </location>
</feature>
<dbReference type="Proteomes" id="UP001056425">
    <property type="component" value="Chromosome"/>
</dbReference>
<dbReference type="GO" id="GO:0022857">
    <property type="term" value="F:transmembrane transporter activity"/>
    <property type="evidence" value="ECO:0007669"/>
    <property type="project" value="InterPro"/>
</dbReference>
<dbReference type="GO" id="GO:0016020">
    <property type="term" value="C:membrane"/>
    <property type="evidence" value="ECO:0007669"/>
    <property type="project" value="UniProtKB-SubCell"/>
</dbReference>
<dbReference type="RefSeq" id="WP_251950122.1">
    <property type="nucleotide sequence ID" value="NZ_CP080572.1"/>
</dbReference>
<accession>A0A9E7SDH8</accession>
<evidence type="ECO:0000256" key="3">
    <source>
        <dbReference type="ARBA" id="ARBA00022989"/>
    </source>
</evidence>
<feature type="transmembrane region" description="Helical" evidence="5">
    <location>
        <begin position="189"/>
        <end position="207"/>
    </location>
</feature>
<evidence type="ECO:0000256" key="2">
    <source>
        <dbReference type="ARBA" id="ARBA00022692"/>
    </source>
</evidence>
<evidence type="ECO:0000259" key="6">
    <source>
        <dbReference type="PROSITE" id="PS50850"/>
    </source>
</evidence>
<feature type="transmembrane region" description="Helical" evidence="5">
    <location>
        <begin position="128"/>
        <end position="147"/>
    </location>
</feature>
<dbReference type="PANTHER" id="PTHR23518">
    <property type="entry name" value="C-METHYLTRANSFERASE"/>
    <property type="match status" value="1"/>
</dbReference>
<dbReference type="SUPFAM" id="SSF103473">
    <property type="entry name" value="MFS general substrate transporter"/>
    <property type="match status" value="1"/>
</dbReference>
<evidence type="ECO:0000256" key="4">
    <source>
        <dbReference type="ARBA" id="ARBA00023136"/>
    </source>
</evidence>
<evidence type="ECO:0000256" key="1">
    <source>
        <dbReference type="ARBA" id="ARBA00004141"/>
    </source>
</evidence>
<keyword evidence="2 5" id="KW-0812">Transmembrane</keyword>
<dbReference type="GeneID" id="72777492"/>